<feature type="compositionally biased region" description="Low complexity" evidence="1">
    <location>
        <begin position="7"/>
        <end position="18"/>
    </location>
</feature>
<dbReference type="Proteomes" id="UP000028582">
    <property type="component" value="Unassembled WGS sequence"/>
</dbReference>
<reference evidence="2 3" key="1">
    <citation type="submission" date="2013-11" db="EMBL/GenBank/DDBJ databases">
        <title>The Genome Sequence of Phytophthora parasitica P1976.</title>
        <authorList>
            <consortium name="The Broad Institute Genomics Platform"/>
            <person name="Russ C."/>
            <person name="Tyler B."/>
            <person name="Panabieres F."/>
            <person name="Shan W."/>
            <person name="Tripathy S."/>
            <person name="Grunwald N."/>
            <person name="Machado M."/>
            <person name="Johnson C.S."/>
            <person name="Walker B."/>
            <person name="Young S."/>
            <person name="Zeng Q."/>
            <person name="Gargeya S."/>
            <person name="Fitzgerald M."/>
            <person name="Haas B."/>
            <person name="Abouelleil A."/>
            <person name="Allen A.W."/>
            <person name="Alvarado L."/>
            <person name="Arachchi H.M."/>
            <person name="Berlin A.M."/>
            <person name="Chapman S.B."/>
            <person name="Gainer-Dewar J."/>
            <person name="Goldberg J."/>
            <person name="Griggs A."/>
            <person name="Gujja S."/>
            <person name="Hansen M."/>
            <person name="Howarth C."/>
            <person name="Imamovic A."/>
            <person name="Ireland A."/>
            <person name="Larimer J."/>
            <person name="McCowan C."/>
            <person name="Murphy C."/>
            <person name="Pearson M."/>
            <person name="Poon T.W."/>
            <person name="Priest M."/>
            <person name="Roberts A."/>
            <person name="Saif S."/>
            <person name="Shea T."/>
            <person name="Sisk P."/>
            <person name="Sykes S."/>
            <person name="Wortman J."/>
            <person name="Nusbaum C."/>
            <person name="Birren B."/>
        </authorList>
    </citation>
    <scope>NUCLEOTIDE SEQUENCE [LARGE SCALE GENOMIC DNA]</scope>
    <source>
        <strain evidence="2 3">P1976</strain>
    </source>
</reference>
<name>A0A081AY94_PHYNI</name>
<protein>
    <submittedName>
        <fullName evidence="2">Uncharacterized protein</fullName>
    </submittedName>
</protein>
<proteinExistence type="predicted"/>
<gene>
    <name evidence="2" type="ORF">F444_02195</name>
</gene>
<comment type="caution">
    <text evidence="2">The sequence shown here is derived from an EMBL/GenBank/DDBJ whole genome shotgun (WGS) entry which is preliminary data.</text>
</comment>
<sequence>MSPETGSSHIPSISPLLPEANCHFTTEPNRVGKNNKHGVCERVRRAAKERLGSKASTGRSKEASREGILQKTTGIVLFQQKVFIIQ</sequence>
<feature type="region of interest" description="Disordered" evidence="1">
    <location>
        <begin position="1"/>
        <end position="36"/>
    </location>
</feature>
<dbReference type="AlphaFoldDB" id="A0A081AY94"/>
<dbReference type="EMBL" id="ANJA01000418">
    <property type="protein sequence ID" value="ETO83855.1"/>
    <property type="molecule type" value="Genomic_DNA"/>
</dbReference>
<evidence type="ECO:0000313" key="2">
    <source>
        <dbReference type="EMBL" id="ETO83855.1"/>
    </source>
</evidence>
<evidence type="ECO:0000313" key="3">
    <source>
        <dbReference type="Proteomes" id="UP000028582"/>
    </source>
</evidence>
<evidence type="ECO:0000256" key="1">
    <source>
        <dbReference type="SAM" id="MobiDB-lite"/>
    </source>
</evidence>
<organism evidence="2 3">
    <name type="scientific">Phytophthora nicotianae P1976</name>
    <dbReference type="NCBI Taxonomy" id="1317066"/>
    <lineage>
        <taxon>Eukaryota</taxon>
        <taxon>Sar</taxon>
        <taxon>Stramenopiles</taxon>
        <taxon>Oomycota</taxon>
        <taxon>Peronosporomycetes</taxon>
        <taxon>Peronosporales</taxon>
        <taxon>Peronosporaceae</taxon>
        <taxon>Phytophthora</taxon>
    </lineage>
</organism>
<accession>A0A081AY94</accession>